<feature type="signal peptide" evidence="1">
    <location>
        <begin position="1"/>
        <end position="22"/>
    </location>
</feature>
<gene>
    <name evidence="2" type="ORF">FNW21_08675</name>
</gene>
<reference evidence="2 3" key="1">
    <citation type="submission" date="2019-07" db="EMBL/GenBank/DDBJ databases">
        <title>Novel species of Flavobacterium.</title>
        <authorList>
            <person name="Liu Q."/>
            <person name="Xin Y.-H."/>
        </authorList>
    </citation>
    <scope>NUCLEOTIDE SEQUENCE [LARGE SCALE GENOMIC DNA]</scope>
    <source>
        <strain evidence="2 3">LB1R34</strain>
    </source>
</reference>
<accession>A0A553E418</accession>
<dbReference type="EMBL" id="VJZT01000007">
    <property type="protein sequence ID" value="TRX39769.1"/>
    <property type="molecule type" value="Genomic_DNA"/>
</dbReference>
<dbReference type="InterPro" id="IPR011652">
    <property type="entry name" value="MORN_2"/>
</dbReference>
<evidence type="ECO:0000256" key="1">
    <source>
        <dbReference type="SAM" id="SignalP"/>
    </source>
</evidence>
<feature type="chain" id="PRO_5021795034" description="Antitoxin component YwqK of the YwqJK toxin-antitoxin module" evidence="1">
    <location>
        <begin position="23"/>
        <end position="239"/>
    </location>
</feature>
<evidence type="ECO:0000313" key="2">
    <source>
        <dbReference type="EMBL" id="TRX39769.1"/>
    </source>
</evidence>
<dbReference type="SUPFAM" id="SSF82185">
    <property type="entry name" value="Histone H3 K4-specific methyltransferase SET7/9 N-terminal domain"/>
    <property type="match status" value="2"/>
</dbReference>
<dbReference type="OrthoDB" id="9785122at2"/>
<keyword evidence="3" id="KW-1185">Reference proteome</keyword>
<keyword evidence="1" id="KW-0732">Signal</keyword>
<dbReference type="Gene3D" id="3.90.930.1">
    <property type="match status" value="1"/>
</dbReference>
<comment type="caution">
    <text evidence="2">The sequence shown here is derived from an EMBL/GenBank/DDBJ whole genome shotgun (WGS) entry which is preliminary data.</text>
</comment>
<evidence type="ECO:0008006" key="4">
    <source>
        <dbReference type="Google" id="ProtNLM"/>
    </source>
</evidence>
<sequence length="239" mass="27432">MNPFYKQAIAFLILCNVFLIQAQTSTPTYNKVDSKGNKDGVWKGIYEESKRPRYEGTFNHGKETGVFKFFDDTKAGTVIATREFVPKDNSAYTIFYDQNKNKVSEGKVINKVFEGQWKYYHQASTVIMATEFYKNGKLQGLRSVYFPSGKIAEEINYKDNLKEGSYKKYSEKGIVLEESQFKKDQYNGPSIFRDVDGTIVSKGQFVNGKKEGVWQFFEKGKLVKTQNMSFPEISTKTKS</sequence>
<name>A0A553E418_9FLAO</name>
<dbReference type="RefSeq" id="WP_144256345.1">
    <property type="nucleotide sequence ID" value="NZ_VJZT01000007.1"/>
</dbReference>
<organism evidence="2 3">
    <name type="scientific">Flavobacterium restrictum</name>
    <dbReference type="NCBI Taxonomy" id="2594428"/>
    <lineage>
        <taxon>Bacteria</taxon>
        <taxon>Pseudomonadati</taxon>
        <taxon>Bacteroidota</taxon>
        <taxon>Flavobacteriia</taxon>
        <taxon>Flavobacteriales</taxon>
        <taxon>Flavobacteriaceae</taxon>
        <taxon>Flavobacterium</taxon>
    </lineage>
</organism>
<dbReference type="Pfam" id="PF07661">
    <property type="entry name" value="MORN_2"/>
    <property type="match status" value="2"/>
</dbReference>
<evidence type="ECO:0000313" key="3">
    <source>
        <dbReference type="Proteomes" id="UP000316371"/>
    </source>
</evidence>
<dbReference type="AlphaFoldDB" id="A0A553E418"/>
<protein>
    <recommendedName>
        <fullName evidence="4">Antitoxin component YwqK of the YwqJK toxin-antitoxin module</fullName>
    </recommendedName>
</protein>
<proteinExistence type="predicted"/>
<dbReference type="Proteomes" id="UP000316371">
    <property type="component" value="Unassembled WGS sequence"/>
</dbReference>